<evidence type="ECO:0000313" key="1">
    <source>
        <dbReference type="EMBL" id="KAK0713146.1"/>
    </source>
</evidence>
<keyword evidence="2" id="KW-1185">Reference proteome</keyword>
<comment type="caution">
    <text evidence="1">The sequence shown here is derived from an EMBL/GenBank/DDBJ whole genome shotgun (WGS) entry which is preliminary data.</text>
</comment>
<organism evidence="1 2">
    <name type="scientific">Lasiosphaeria miniovina</name>
    <dbReference type="NCBI Taxonomy" id="1954250"/>
    <lineage>
        <taxon>Eukaryota</taxon>
        <taxon>Fungi</taxon>
        <taxon>Dikarya</taxon>
        <taxon>Ascomycota</taxon>
        <taxon>Pezizomycotina</taxon>
        <taxon>Sordariomycetes</taxon>
        <taxon>Sordariomycetidae</taxon>
        <taxon>Sordariales</taxon>
        <taxon>Lasiosphaeriaceae</taxon>
        <taxon>Lasiosphaeria</taxon>
    </lineage>
</organism>
<accession>A0AA40AC35</accession>
<proteinExistence type="predicted"/>
<protein>
    <submittedName>
        <fullName evidence="1">Uncharacterized protein</fullName>
    </submittedName>
</protein>
<evidence type="ECO:0000313" key="2">
    <source>
        <dbReference type="Proteomes" id="UP001172101"/>
    </source>
</evidence>
<dbReference type="EMBL" id="JAUIRO010000005">
    <property type="protein sequence ID" value="KAK0713146.1"/>
    <property type="molecule type" value="Genomic_DNA"/>
</dbReference>
<gene>
    <name evidence="1" type="ORF">B0T26DRAFT_753290</name>
</gene>
<dbReference type="GeneID" id="85328918"/>
<dbReference type="AlphaFoldDB" id="A0AA40AC35"/>
<sequence>MLFVLPKLTGNPEGGDGNLFIPLDCDGPLSDLVLDGALEDFFWAGTTLWDICFNDLKELREYQQQLGLPGAPHHNDGMGRTTFDDILRIFSTVRPPLVGPEQPYIPSPTDPINGWVLTYLDGDGGWTRKAGILASSMLKPVLIGAHADNCSPQSPLTPFN</sequence>
<dbReference type="RefSeq" id="XP_060294469.1">
    <property type="nucleotide sequence ID" value="XM_060445648.1"/>
</dbReference>
<name>A0AA40AC35_9PEZI</name>
<reference evidence="1" key="1">
    <citation type="submission" date="2023-06" db="EMBL/GenBank/DDBJ databases">
        <title>Genome-scale phylogeny and comparative genomics of the fungal order Sordariales.</title>
        <authorList>
            <consortium name="Lawrence Berkeley National Laboratory"/>
            <person name="Hensen N."/>
            <person name="Bonometti L."/>
            <person name="Westerberg I."/>
            <person name="Brannstrom I.O."/>
            <person name="Guillou S."/>
            <person name="Cros-Aarteil S."/>
            <person name="Calhoun S."/>
            <person name="Haridas S."/>
            <person name="Kuo A."/>
            <person name="Mondo S."/>
            <person name="Pangilinan J."/>
            <person name="Riley R."/>
            <person name="LaButti K."/>
            <person name="Andreopoulos B."/>
            <person name="Lipzen A."/>
            <person name="Chen C."/>
            <person name="Yanf M."/>
            <person name="Daum C."/>
            <person name="Ng V."/>
            <person name="Clum A."/>
            <person name="Steindorff A."/>
            <person name="Ohm R."/>
            <person name="Martin F."/>
            <person name="Silar P."/>
            <person name="Natvig D."/>
            <person name="Lalanne C."/>
            <person name="Gautier V."/>
            <person name="Ament-velasquez S.L."/>
            <person name="Kruys A."/>
            <person name="Hutchinson M.I."/>
            <person name="Powell A.J."/>
            <person name="Barry K."/>
            <person name="Miller A.N."/>
            <person name="Grigoriev I.V."/>
            <person name="Debuchy R."/>
            <person name="Gladieux P."/>
            <person name="Thoren M.H."/>
            <person name="Johannesson H."/>
        </authorList>
    </citation>
    <scope>NUCLEOTIDE SEQUENCE</scope>
    <source>
        <strain evidence="1">SMH2392-1A</strain>
    </source>
</reference>
<dbReference type="Proteomes" id="UP001172101">
    <property type="component" value="Unassembled WGS sequence"/>
</dbReference>